<organism evidence="4 5">
    <name type="scientific">Toxoplasma gondii</name>
    <dbReference type="NCBI Taxonomy" id="5811"/>
    <lineage>
        <taxon>Eukaryota</taxon>
        <taxon>Sar</taxon>
        <taxon>Alveolata</taxon>
        <taxon>Apicomplexa</taxon>
        <taxon>Conoidasida</taxon>
        <taxon>Coccidia</taxon>
        <taxon>Eucoccidiorida</taxon>
        <taxon>Eimeriorina</taxon>
        <taxon>Sarcocystidae</taxon>
        <taxon>Toxoplasma</taxon>
    </lineage>
</organism>
<dbReference type="SUPFAM" id="SSF47923">
    <property type="entry name" value="Ypt/Rab-GAP domain of gyp1p"/>
    <property type="match status" value="1"/>
</dbReference>
<comment type="caution">
    <text evidence="4">The sequence shown here is derived from an EMBL/GenBank/DDBJ whole genome shotgun (WGS) entry which is preliminary data.</text>
</comment>
<accession>A0A7J6JUB8</accession>
<feature type="region of interest" description="Disordered" evidence="1">
    <location>
        <begin position="1157"/>
        <end position="1278"/>
    </location>
</feature>
<feature type="compositionally biased region" description="Polar residues" evidence="1">
    <location>
        <begin position="1751"/>
        <end position="1765"/>
    </location>
</feature>
<feature type="compositionally biased region" description="Basic and acidic residues" evidence="1">
    <location>
        <begin position="156"/>
        <end position="167"/>
    </location>
</feature>
<feature type="compositionally biased region" description="Polar residues" evidence="1">
    <location>
        <begin position="111"/>
        <end position="125"/>
    </location>
</feature>
<dbReference type="InterPro" id="IPR000195">
    <property type="entry name" value="Rab-GAP-TBC_dom"/>
</dbReference>
<keyword evidence="4" id="KW-0808">Transferase</keyword>
<feature type="region of interest" description="Disordered" evidence="1">
    <location>
        <begin position="75"/>
        <end position="178"/>
    </location>
</feature>
<feature type="compositionally biased region" description="Basic and acidic residues" evidence="1">
    <location>
        <begin position="1178"/>
        <end position="1223"/>
    </location>
</feature>
<proteinExistence type="predicted"/>
<dbReference type="PROSITE" id="PS50086">
    <property type="entry name" value="TBC_RABGAP"/>
    <property type="match status" value="1"/>
</dbReference>
<feature type="compositionally biased region" description="Polar residues" evidence="1">
    <location>
        <begin position="143"/>
        <end position="155"/>
    </location>
</feature>
<feature type="region of interest" description="Disordered" evidence="1">
    <location>
        <begin position="469"/>
        <end position="492"/>
    </location>
</feature>
<dbReference type="Gene3D" id="1.10.472.80">
    <property type="entry name" value="Ypt/Rab-GAP domain of gyp1p, domain 3"/>
    <property type="match status" value="1"/>
</dbReference>
<dbReference type="InterPro" id="IPR035969">
    <property type="entry name" value="Rab-GAP_TBC_sf"/>
</dbReference>
<dbReference type="GO" id="GO:0004674">
    <property type="term" value="F:protein serine/threonine kinase activity"/>
    <property type="evidence" value="ECO:0007669"/>
    <property type="project" value="TreeGrafter"/>
</dbReference>
<feature type="compositionally biased region" description="Basic and acidic residues" evidence="1">
    <location>
        <begin position="1766"/>
        <end position="1775"/>
    </location>
</feature>
<dbReference type="SUPFAM" id="SSF56112">
    <property type="entry name" value="Protein kinase-like (PK-like)"/>
    <property type="match status" value="1"/>
</dbReference>
<dbReference type="SMART" id="SM00220">
    <property type="entry name" value="S_TKc"/>
    <property type="match status" value="1"/>
</dbReference>
<keyword evidence="4" id="KW-0418">Kinase</keyword>
<dbReference type="Gene3D" id="1.10.510.10">
    <property type="entry name" value="Transferase(Phosphotransferase) domain 1"/>
    <property type="match status" value="1"/>
</dbReference>
<feature type="region of interest" description="Disordered" evidence="1">
    <location>
        <begin position="1033"/>
        <end position="1094"/>
    </location>
</feature>
<dbReference type="PANTHER" id="PTHR24361">
    <property type="entry name" value="MITOGEN-ACTIVATED KINASE KINASE KINASE"/>
    <property type="match status" value="1"/>
</dbReference>
<feature type="region of interest" description="Disordered" evidence="1">
    <location>
        <begin position="2101"/>
        <end position="2126"/>
    </location>
</feature>
<name>A0A7J6JUB8_TOXGO</name>
<feature type="region of interest" description="Disordered" evidence="1">
    <location>
        <begin position="1678"/>
        <end position="1775"/>
    </location>
</feature>
<dbReference type="SMART" id="SM00164">
    <property type="entry name" value="TBC"/>
    <property type="match status" value="1"/>
</dbReference>
<feature type="region of interest" description="Disordered" evidence="1">
    <location>
        <begin position="594"/>
        <end position="619"/>
    </location>
</feature>
<dbReference type="GO" id="GO:0005737">
    <property type="term" value="C:cytoplasm"/>
    <property type="evidence" value="ECO:0007669"/>
    <property type="project" value="TreeGrafter"/>
</dbReference>
<feature type="compositionally biased region" description="Polar residues" evidence="1">
    <location>
        <begin position="2064"/>
        <end position="2076"/>
    </location>
</feature>
<dbReference type="PANTHER" id="PTHR24361:SF785">
    <property type="entry name" value="DUAL SPECIFICITY MITOGEN-ACTIVATED PROTEIN KINASE KINASE 1"/>
    <property type="match status" value="1"/>
</dbReference>
<feature type="region of interest" description="Disordered" evidence="1">
    <location>
        <begin position="2060"/>
        <end position="2088"/>
    </location>
</feature>
<dbReference type="GO" id="GO:0005524">
    <property type="term" value="F:ATP binding"/>
    <property type="evidence" value="ECO:0007669"/>
    <property type="project" value="InterPro"/>
</dbReference>
<feature type="compositionally biased region" description="Basic and acidic residues" evidence="1">
    <location>
        <begin position="848"/>
        <end position="876"/>
    </location>
</feature>
<sequence length="2237" mass="244012">MAYPPVCETPGDDLASLCSASSEFLLGFQTFTVASDLTGSFSPLQASSCESSFIPRGTATGVHTPCETPLEALLPGPTLQSPTFEGDHTLARDDTTFPHGEKNHPCKSVSRKTATDVNAAPGTTDSVDDRPSSATAAIRGGSPPSTIHCASSSAEKLSEQKTDEKSGFARSRGAQKNGLPCGGDTHLCLQATTETTTRRTQGSAPEAAGAHAQGREEEEAGYRQVVTRFQFLKQLRHPHLCVYTHILRRADRFFVVSEYWSLSLADLIYQREQARTPSPSTRCDTSFLEAVALLPEAFLRRMASQVLSALAFLNEQGLTHGRLCPSTIRFTSSGDVRLSDWGLAHLSRQGHLAPHTRLAPSPPFLTPQQALFGSSYATRMPPFSKDDTWALGAVLLQAAQGPPRLLPGVLLALLAHAAEEQRTREAAQRREAEARLSRVRQGGVAGAAREGAFHRESLTCAERLGTAMKNSGNQLEAERRESKGTQDGETDVRTWETKWEREVEGLLGIKWASGPWDDWAGCERRIRGEGSWRLASQNLEEEELLPRLHPLRTLRAVEHAAMMLLYVHWAYEDRMRPHFERMLTSLSKEDAGESREKYRFSDARTKSRQTASTPQITPSFSCIGRGMTRRLLDQKEKLVEELRQVVSKPCCLVEPEAYASLLSLLSTCLERRESAREKEAHADGAGEGEHGQVKQTEGQAKRVSLLCHASAASSQVPAFDDSTFLWAVLCSHVGWFAGTSLFPSSFSSLLLHGSSLPGYHHGGCGASADASSAVDLPSEASFGAPLSPGFREFLRRILEVNPDRRLTPAEALNLAWVHELPASVHAPGPLVARRSPAAGLSPTTGEGRSQREERNPGEMCTREHCGSKSEETGTHGRLCDTKRCERDDGAETRAVASLRKSKEILMCPQTAEAAQLLLDLHIDEELERTNNNSRHSRGCASVRSSDNLKDYLWRHHNVPLEEIFFWWQLRGGDVHTTLVDLGALRPVPPILRLPLCCLLRHQSPSPSSGSFSAHAFSAVRHLNDYERVGELSVPSSSSLCPSSVSSSVPVSTRLSQGRDAAPQRRLPHFQETPESSSSVSVSSPSPPPDACAAGHKELDEGASRARSSLYERLSFLSPLVDFRLLHDQAPSSEKTNTENCPRACLCNSLPSLLASCSCSSSRRDSRNGGSSSQKRQGNTKERDARQEGGREHIEREGAESEEREEGERSETRDGTKKGDDVRSDTLGCSPSARPPLSLKPRHPAGISRDEAWGRGGAQRSGPQRSAARDGGALDDETERREEGFMQTVVEDRSFFACGFSSGRNWLEVEMNWVEGDARIRGVSIQDTVAALQEADRFSVSQMQEVRPRCQYMRQFHFLYQRLRVRLFRSLLVQLPKSLKRLTDEAAVDIPPLLRPQIWATLLGVNFAAEVAAGPFVFEQLVLESLASPADRLLANDDFSQCYEHHDLLGSRYGRRQLRCLLQALFAQNSGMSSSSLYPVPASPSSLSSCRFFSARGLDAIAAPLQLLYMNHPQIALACLDRLLTRQGQYKLFGCDNAAAIEEQLACFSQLLCFFDPLLAVHLQRIGLGPDLYALSWLLTLFAHALDLPQLFLLWDFLLVHPPSFLLFVCVCLLHHIRLPLLRLEPDEESSALSLLRAASAYLHVPALCGVASALEKETPVSVALPFLARKSGLFTREGIEADEGEKNDEQQQRRRTRRARKSFPGGASEQVPAPAEEEAEPEKGSGREDPEGDEGQDADSSSIQEVHGFSQIGTQTDEENTQTATRKQDASPREDLAASALGAVRFYIGDDLDEEREKRSASSAGHGTWRSPSLEQRLRARLLGGAMSSEPREDAKKQKKKKQSLVAAMIQGPANLLMGPPRKPRRKFVADDEEDSDSVARGTALPGIDPLQALLKEERWWETFEDRRAAEAPRGVARAWRLDAAARGNFFPPFLSVDDLLDHHMHATVLDVRPAASFRQVHFITAKNVAADAPSAVLIPLLASAASSATAMGAPFPASIPNWKCPDSADDAALGGFTYCGACSDICNASSTSALLFTPQSRSSSSVLSAPALHSSSFGARLHATSSPQTRVNSASVGPERRGRFGGMSFAVPSREGLEFASQKNEEKGGTTADAHRTDSLNYPGTSASLSPPVITPYSAVGPSVAPSLPYYKESVNDGSPCETVYPHANMVAPWLKGEERNIHLIVVTGSRADAGVALATRLQRAGVLHVCVLRGGIDAVLADAPVCFLEIGTSGK</sequence>
<reference evidence="4 5" key="1">
    <citation type="submission" date="2020-03" db="EMBL/GenBank/DDBJ databases">
        <title>Genome sequence of Toxoplasma gondii RH-88 strain.</title>
        <authorList>
            <person name="Lorenzi H.A."/>
            <person name="Venepally P."/>
            <person name="Rozenberg A."/>
            <person name="Sibley D."/>
        </authorList>
    </citation>
    <scope>NUCLEOTIDE SEQUENCE [LARGE SCALE GENOMIC DNA]</scope>
    <source>
        <strain evidence="4 5">RH-88</strain>
    </source>
</reference>
<feature type="compositionally biased region" description="Basic and acidic residues" evidence="1">
    <location>
        <begin position="85"/>
        <end position="104"/>
    </location>
</feature>
<protein>
    <submittedName>
        <fullName evidence="4">TBC domain-containing kinase (Incomplete catalytic triad)</fullName>
    </submittedName>
</protein>
<feature type="region of interest" description="Disordered" evidence="1">
    <location>
        <begin position="1795"/>
        <end position="1883"/>
    </location>
</feature>
<feature type="compositionally biased region" description="Polar residues" evidence="1">
    <location>
        <begin position="1801"/>
        <end position="1814"/>
    </location>
</feature>
<keyword evidence="5" id="KW-1185">Reference proteome</keyword>
<feature type="compositionally biased region" description="Basic and acidic residues" evidence="1">
    <location>
        <begin position="476"/>
        <end position="492"/>
    </location>
</feature>
<feature type="domain" description="Protein kinase" evidence="2">
    <location>
        <begin position="157"/>
        <end position="817"/>
    </location>
</feature>
<dbReference type="Pfam" id="PF00566">
    <property type="entry name" value="RabGAP-TBC"/>
    <property type="match status" value="1"/>
</dbReference>
<feature type="compositionally biased region" description="Polar residues" evidence="1">
    <location>
        <begin position="608"/>
        <end position="619"/>
    </location>
</feature>
<evidence type="ECO:0000256" key="1">
    <source>
        <dbReference type="SAM" id="MobiDB-lite"/>
    </source>
</evidence>
<dbReference type="InterPro" id="IPR011009">
    <property type="entry name" value="Kinase-like_dom_sf"/>
</dbReference>
<dbReference type="PROSITE" id="PS50011">
    <property type="entry name" value="PROTEIN_KINASE_DOM"/>
    <property type="match status" value="1"/>
</dbReference>
<feature type="compositionally biased region" description="Low complexity" evidence="1">
    <location>
        <begin position="1033"/>
        <end position="1055"/>
    </location>
</feature>
<dbReference type="InterPro" id="IPR053235">
    <property type="entry name" value="Ser_Thr_kinase"/>
</dbReference>
<evidence type="ECO:0000259" key="2">
    <source>
        <dbReference type="PROSITE" id="PS50011"/>
    </source>
</evidence>
<feature type="domain" description="Rab-GAP TBC" evidence="3">
    <location>
        <begin position="1388"/>
        <end position="1601"/>
    </location>
</feature>
<gene>
    <name evidence="4" type="ORF">TGRH88_063940</name>
</gene>
<dbReference type="InterPro" id="IPR000719">
    <property type="entry name" value="Prot_kinase_dom"/>
</dbReference>
<feature type="compositionally biased region" description="Basic and acidic residues" evidence="1">
    <location>
        <begin position="594"/>
        <end position="605"/>
    </location>
</feature>
<evidence type="ECO:0000259" key="3">
    <source>
        <dbReference type="PROSITE" id="PS50086"/>
    </source>
</evidence>
<dbReference type="Proteomes" id="UP000557509">
    <property type="component" value="Unassembled WGS sequence"/>
</dbReference>
<dbReference type="Pfam" id="PF00069">
    <property type="entry name" value="Pkinase"/>
    <property type="match status" value="1"/>
</dbReference>
<feature type="region of interest" description="Disordered" evidence="1">
    <location>
        <begin position="194"/>
        <end position="219"/>
    </location>
</feature>
<dbReference type="VEuPathDB" id="ToxoDB:TGME49_250680"/>
<evidence type="ECO:0000313" key="5">
    <source>
        <dbReference type="Proteomes" id="UP000557509"/>
    </source>
</evidence>
<feature type="region of interest" description="Disordered" evidence="1">
    <location>
        <begin position="833"/>
        <end position="876"/>
    </location>
</feature>
<dbReference type="EMBL" id="JAAUHK010000197">
    <property type="protein sequence ID" value="KAF4638785.1"/>
    <property type="molecule type" value="Genomic_DNA"/>
</dbReference>
<feature type="compositionally biased region" description="Basic and acidic residues" evidence="1">
    <location>
        <begin position="2104"/>
        <end position="2119"/>
    </location>
</feature>
<evidence type="ECO:0000313" key="4">
    <source>
        <dbReference type="EMBL" id="KAF4638785.1"/>
    </source>
</evidence>